<sequence>MRPRSERKGSHWTTCSTGLVYINLQTGGRRAKVGGWQNDHALWKPATSFLVWPDMFLHLSPISKNKMTVSDLVSFLVVQLSSPSPHFTIREHNFQFIDGVRLF</sequence>
<accession>A0A8X7BPA8</accession>
<dbReference type="Proteomes" id="UP000886998">
    <property type="component" value="Unassembled WGS sequence"/>
</dbReference>
<name>A0A8X7BPA8_9ARAC</name>
<protein>
    <submittedName>
        <fullName evidence="1">Uncharacterized protein</fullName>
    </submittedName>
</protein>
<gene>
    <name evidence="1" type="ORF">TNIN_381751</name>
</gene>
<reference evidence="1" key="1">
    <citation type="submission" date="2020-08" db="EMBL/GenBank/DDBJ databases">
        <title>Multicomponent nature underlies the extraordinary mechanical properties of spider dragline silk.</title>
        <authorList>
            <person name="Kono N."/>
            <person name="Nakamura H."/>
            <person name="Mori M."/>
            <person name="Yoshida Y."/>
            <person name="Ohtoshi R."/>
            <person name="Malay A.D."/>
            <person name="Moran D.A.P."/>
            <person name="Tomita M."/>
            <person name="Numata K."/>
            <person name="Arakawa K."/>
        </authorList>
    </citation>
    <scope>NUCLEOTIDE SEQUENCE</scope>
</reference>
<evidence type="ECO:0000313" key="1">
    <source>
        <dbReference type="EMBL" id="GFY38685.1"/>
    </source>
</evidence>
<organism evidence="1 2">
    <name type="scientific">Trichonephila inaurata madagascariensis</name>
    <dbReference type="NCBI Taxonomy" id="2747483"/>
    <lineage>
        <taxon>Eukaryota</taxon>
        <taxon>Metazoa</taxon>
        <taxon>Ecdysozoa</taxon>
        <taxon>Arthropoda</taxon>
        <taxon>Chelicerata</taxon>
        <taxon>Arachnida</taxon>
        <taxon>Araneae</taxon>
        <taxon>Araneomorphae</taxon>
        <taxon>Entelegynae</taxon>
        <taxon>Araneoidea</taxon>
        <taxon>Nephilidae</taxon>
        <taxon>Trichonephila</taxon>
        <taxon>Trichonephila inaurata</taxon>
    </lineage>
</organism>
<comment type="caution">
    <text evidence="1">The sequence shown here is derived from an EMBL/GenBank/DDBJ whole genome shotgun (WGS) entry which is preliminary data.</text>
</comment>
<evidence type="ECO:0000313" key="2">
    <source>
        <dbReference type="Proteomes" id="UP000886998"/>
    </source>
</evidence>
<proteinExistence type="predicted"/>
<dbReference type="AlphaFoldDB" id="A0A8X7BPA8"/>
<keyword evidence="2" id="KW-1185">Reference proteome</keyword>
<dbReference type="EMBL" id="BMAV01000982">
    <property type="protein sequence ID" value="GFY38685.1"/>
    <property type="molecule type" value="Genomic_DNA"/>
</dbReference>